<accession>A0ABD5VZU2</accession>
<dbReference type="InterPro" id="IPR038071">
    <property type="entry name" value="UROD/MetE-like_sf"/>
</dbReference>
<dbReference type="Proteomes" id="UP001596445">
    <property type="component" value="Unassembled WGS sequence"/>
</dbReference>
<sequence>MTQYVATSPGLYPLPDWSKEQLQDLKGNQREDLIDGNESEEIESVYAEVREELVARQQETGLDRIVEGQGRWDDFIAHPLAVHDSVETRGIVRYYNNNNFYREPVVTDELDFDGDIASELDQAADHVETSLQGVLPGPYSLADLATDDYYGDEDEFLAAIADFLAGELDAFAGVETVFLLEPSLVENPFDNERGERVSAAVDTVASATDADVVVFPYWGALDEHVYAHLLDAEFEALGFDLISNHDDNVYNAQEYGTTDDVALGIVDGQNTLVEDSETVRERIEWFEGQTPSEEYDTVYATANTELSYLPVSKFEQKLNVLGEATKQEVVA</sequence>
<name>A0ABD5VZU2_9EURY</name>
<protein>
    <submittedName>
        <fullName evidence="2">5-methyltetrahydropteroyltriglutamate--homocysteine methyltransferase</fullName>
    </submittedName>
</protein>
<dbReference type="RefSeq" id="WP_267163214.1">
    <property type="nucleotide sequence ID" value="NZ_CP112972.1"/>
</dbReference>
<dbReference type="EMBL" id="JBHSZI010000001">
    <property type="protein sequence ID" value="MFC7057461.1"/>
    <property type="molecule type" value="Genomic_DNA"/>
</dbReference>
<organism evidence="2 3">
    <name type="scientific">Halovenus salina</name>
    <dbReference type="NCBI Taxonomy" id="1510225"/>
    <lineage>
        <taxon>Archaea</taxon>
        <taxon>Methanobacteriati</taxon>
        <taxon>Methanobacteriota</taxon>
        <taxon>Stenosarchaea group</taxon>
        <taxon>Halobacteria</taxon>
        <taxon>Halobacteriales</taxon>
        <taxon>Haloarculaceae</taxon>
        <taxon>Halovenus</taxon>
    </lineage>
</organism>
<reference evidence="2 3" key="1">
    <citation type="journal article" date="2019" name="Int. J. Syst. Evol. Microbiol.">
        <title>The Global Catalogue of Microorganisms (GCM) 10K type strain sequencing project: providing services to taxonomists for standard genome sequencing and annotation.</title>
        <authorList>
            <consortium name="The Broad Institute Genomics Platform"/>
            <consortium name="The Broad Institute Genome Sequencing Center for Infectious Disease"/>
            <person name="Wu L."/>
            <person name="Ma J."/>
        </authorList>
    </citation>
    <scope>NUCLEOTIDE SEQUENCE [LARGE SCALE GENOMIC DNA]</scope>
    <source>
        <strain evidence="2 3">JCM 30072</strain>
    </source>
</reference>
<dbReference type="SUPFAM" id="SSF51726">
    <property type="entry name" value="UROD/MetE-like"/>
    <property type="match status" value="1"/>
</dbReference>
<dbReference type="GO" id="GO:0032259">
    <property type="term" value="P:methylation"/>
    <property type="evidence" value="ECO:0007669"/>
    <property type="project" value="UniProtKB-KW"/>
</dbReference>
<dbReference type="Pfam" id="PF08267">
    <property type="entry name" value="Meth_synt_1"/>
    <property type="match status" value="1"/>
</dbReference>
<comment type="caution">
    <text evidence="2">The sequence shown here is derived from an EMBL/GenBank/DDBJ whole genome shotgun (WGS) entry which is preliminary data.</text>
</comment>
<feature type="domain" description="Cobalamin-independent methionine synthase MetE N-terminal" evidence="1">
    <location>
        <begin position="86"/>
        <end position="286"/>
    </location>
</feature>
<evidence type="ECO:0000313" key="3">
    <source>
        <dbReference type="Proteomes" id="UP001596445"/>
    </source>
</evidence>
<gene>
    <name evidence="2" type="ORF">ACFQQG_03835</name>
</gene>
<keyword evidence="3" id="KW-1185">Reference proteome</keyword>
<keyword evidence="2" id="KW-0489">Methyltransferase</keyword>
<dbReference type="Gene3D" id="3.20.20.210">
    <property type="match status" value="1"/>
</dbReference>
<dbReference type="GeneID" id="76629323"/>
<keyword evidence="2" id="KW-0808">Transferase</keyword>
<dbReference type="GO" id="GO:0008168">
    <property type="term" value="F:methyltransferase activity"/>
    <property type="evidence" value="ECO:0007669"/>
    <property type="project" value="UniProtKB-KW"/>
</dbReference>
<proteinExistence type="predicted"/>
<evidence type="ECO:0000259" key="1">
    <source>
        <dbReference type="Pfam" id="PF08267"/>
    </source>
</evidence>
<evidence type="ECO:0000313" key="2">
    <source>
        <dbReference type="EMBL" id="MFC7057461.1"/>
    </source>
</evidence>
<dbReference type="InterPro" id="IPR013215">
    <property type="entry name" value="Cbl-indep_Met_Synth_N"/>
</dbReference>
<dbReference type="AlphaFoldDB" id="A0ABD5VZU2"/>